<organism evidence="4 5">
    <name type="scientific">Oceanobacillus limi</name>
    <dbReference type="NCBI Taxonomy" id="930131"/>
    <lineage>
        <taxon>Bacteria</taxon>
        <taxon>Bacillati</taxon>
        <taxon>Bacillota</taxon>
        <taxon>Bacilli</taxon>
        <taxon>Bacillales</taxon>
        <taxon>Bacillaceae</taxon>
        <taxon>Oceanobacillus</taxon>
    </lineage>
</organism>
<dbReference type="EMBL" id="FOHE01000004">
    <property type="protein sequence ID" value="SET01609.1"/>
    <property type="molecule type" value="Genomic_DNA"/>
</dbReference>
<evidence type="ECO:0000256" key="2">
    <source>
        <dbReference type="ARBA" id="ARBA00022801"/>
    </source>
</evidence>
<evidence type="ECO:0000313" key="4">
    <source>
        <dbReference type="EMBL" id="SET01609.1"/>
    </source>
</evidence>
<dbReference type="SUPFAM" id="SSF55811">
    <property type="entry name" value="Nudix"/>
    <property type="match status" value="1"/>
</dbReference>
<dbReference type="PANTHER" id="PTHR43046:SF2">
    <property type="entry name" value="8-OXO-DGTP DIPHOSPHATASE-RELATED"/>
    <property type="match status" value="1"/>
</dbReference>
<evidence type="ECO:0000259" key="3">
    <source>
        <dbReference type="PROSITE" id="PS51462"/>
    </source>
</evidence>
<dbReference type="STRING" id="930131.SAMN05216389_104176"/>
<feature type="domain" description="Nudix hydrolase" evidence="3">
    <location>
        <begin position="23"/>
        <end position="150"/>
    </location>
</feature>
<reference evidence="4 5" key="1">
    <citation type="submission" date="2016-10" db="EMBL/GenBank/DDBJ databases">
        <authorList>
            <person name="de Groot N.N."/>
        </authorList>
    </citation>
    <scope>NUCLEOTIDE SEQUENCE [LARGE SCALE GENOMIC DNA]</scope>
    <source>
        <strain evidence="4 5">IBRC-M 10780</strain>
    </source>
</reference>
<dbReference type="Gene3D" id="3.90.79.10">
    <property type="entry name" value="Nucleoside Triphosphate Pyrophosphohydrolase"/>
    <property type="match status" value="1"/>
</dbReference>
<dbReference type="InterPro" id="IPR020084">
    <property type="entry name" value="NUDIX_hydrolase_CS"/>
</dbReference>
<sequence length="150" mass="17803">MIKNNHGRQFLDFIQINENRIESYQPLAGSFAVITCNEKYLLCYNKWRKQWELPAGSREKDETPLRCAIRELYEETGQVVQDMELKGLLKVENLIDGTVQYNPVYFQKVFEIQPLIKNEETTEIMLWDQETQLTTYDCVDLQVLKYLSRI</sequence>
<dbReference type="OrthoDB" id="9131041at2"/>
<accession>A0A1I0B6E9</accession>
<dbReference type="InterPro" id="IPR015797">
    <property type="entry name" value="NUDIX_hydrolase-like_dom_sf"/>
</dbReference>
<dbReference type="Proteomes" id="UP000198618">
    <property type="component" value="Unassembled WGS sequence"/>
</dbReference>
<dbReference type="PANTHER" id="PTHR43046">
    <property type="entry name" value="GDP-MANNOSE MANNOSYL HYDROLASE"/>
    <property type="match status" value="1"/>
</dbReference>
<name>A0A1I0B6E9_9BACI</name>
<gene>
    <name evidence="4" type="ORF">SAMN05216389_104176</name>
</gene>
<keyword evidence="2" id="KW-0378">Hydrolase</keyword>
<dbReference type="PROSITE" id="PS00893">
    <property type="entry name" value="NUDIX_BOX"/>
    <property type="match status" value="1"/>
</dbReference>
<evidence type="ECO:0000313" key="5">
    <source>
        <dbReference type="Proteomes" id="UP000198618"/>
    </source>
</evidence>
<dbReference type="Pfam" id="PF00293">
    <property type="entry name" value="NUDIX"/>
    <property type="match status" value="1"/>
</dbReference>
<keyword evidence="5" id="KW-1185">Reference proteome</keyword>
<dbReference type="RefSeq" id="WP_090868035.1">
    <property type="nucleotide sequence ID" value="NZ_FOHE01000004.1"/>
</dbReference>
<protein>
    <submittedName>
        <fullName evidence="4">8-oxo-dGTP diphosphatase</fullName>
    </submittedName>
</protein>
<dbReference type="AlphaFoldDB" id="A0A1I0B6E9"/>
<dbReference type="GO" id="GO:0016787">
    <property type="term" value="F:hydrolase activity"/>
    <property type="evidence" value="ECO:0007669"/>
    <property type="project" value="UniProtKB-KW"/>
</dbReference>
<evidence type="ECO:0000256" key="1">
    <source>
        <dbReference type="ARBA" id="ARBA00001946"/>
    </source>
</evidence>
<proteinExistence type="predicted"/>
<comment type="cofactor">
    <cofactor evidence="1">
        <name>Mg(2+)</name>
        <dbReference type="ChEBI" id="CHEBI:18420"/>
    </cofactor>
</comment>
<dbReference type="PROSITE" id="PS51462">
    <property type="entry name" value="NUDIX"/>
    <property type="match status" value="1"/>
</dbReference>
<dbReference type="InterPro" id="IPR000086">
    <property type="entry name" value="NUDIX_hydrolase_dom"/>
</dbReference>